<evidence type="ECO:0000313" key="5">
    <source>
        <dbReference type="Proteomes" id="UP001189619"/>
    </source>
</evidence>
<dbReference type="EMBL" id="OY569118">
    <property type="protein sequence ID" value="CAJ1001160.1"/>
    <property type="molecule type" value="Genomic_DNA"/>
</dbReference>
<dbReference type="GO" id="GO:0044781">
    <property type="term" value="P:bacterial-type flagellum organization"/>
    <property type="evidence" value="ECO:0007669"/>
    <property type="project" value="UniProtKB-UniRule"/>
</dbReference>
<name>A0AA48RGH6_9BACL</name>
<dbReference type="AlphaFoldDB" id="A0AA48RGH6"/>
<evidence type="ECO:0000256" key="3">
    <source>
        <dbReference type="RuleBase" id="RU362076"/>
    </source>
</evidence>
<proteinExistence type="inferred from homology"/>
<dbReference type="Proteomes" id="UP001189619">
    <property type="component" value="Chromosome"/>
</dbReference>
<evidence type="ECO:0000256" key="2">
    <source>
        <dbReference type="ARBA" id="ARBA00022795"/>
    </source>
</evidence>
<gene>
    <name evidence="4" type="primary">flgD</name>
    <name evidence="4" type="ORF">BSPP4475_02310</name>
</gene>
<keyword evidence="5" id="KW-1185">Reference proteome</keyword>
<evidence type="ECO:0000313" key="4">
    <source>
        <dbReference type="EMBL" id="CAJ1001160.1"/>
    </source>
</evidence>
<evidence type="ECO:0000256" key="1">
    <source>
        <dbReference type="ARBA" id="ARBA00010577"/>
    </source>
</evidence>
<dbReference type="InterPro" id="IPR005648">
    <property type="entry name" value="FlgD"/>
</dbReference>
<keyword evidence="2 3" id="KW-1005">Bacterial flagellum biogenesis</keyword>
<comment type="function">
    <text evidence="3">Required for flagellar hook formation. May act as a scaffolding protein.</text>
</comment>
<organism evidence="4 5">
    <name type="scientific">Brevibacillus aydinogluensis</name>
    <dbReference type="NCBI Taxonomy" id="927786"/>
    <lineage>
        <taxon>Bacteria</taxon>
        <taxon>Bacillati</taxon>
        <taxon>Bacillota</taxon>
        <taxon>Bacilli</taxon>
        <taxon>Bacillales</taxon>
        <taxon>Paenibacillaceae</taxon>
        <taxon>Brevibacillus</taxon>
    </lineage>
</organism>
<reference evidence="4" key="1">
    <citation type="submission" date="2023-07" db="EMBL/GenBank/DDBJ databases">
        <authorList>
            <person name="Ivanov I."/>
            <person name="Teneva D."/>
            <person name="Stoikov I."/>
        </authorList>
    </citation>
    <scope>NUCLEOTIDE SEQUENCE</scope>
    <source>
        <strain evidence="4">4475</strain>
    </source>
</reference>
<dbReference type="Pfam" id="PF03963">
    <property type="entry name" value="FlgD"/>
    <property type="match status" value="1"/>
</dbReference>
<dbReference type="KEGG" id="bayd:BSPP4475_02310"/>
<sequence length="342" mass="38054">MFVFTRSQLLPILIMSLYVCVSDTPDMSGRIVMAGTGSVNNNPYIQPSWSYKGKKEFTTEMDQNAFMKLLLEQLKNQDPLSPMDNTQFIQQTSMMTMVEKITKMANLMEQSNNSMLTLREYEGLIGKTATYDLQLVDELTGEVIHEKKSGVIESVSMDNGKIYFRIAGEQTPIPREWVKGLESKGLTGAELDNSLKYADMIGKQISYKETRQVDRDGNPDTTDDITTIEEIKDGVIVGFAMKNGKVEFQLDNGKTIKLEDVVGMSVKPDNLPMNNTLQYAQMIGYTITYTETSTNPDGTTSTTENTGVIKAVSMKNGVVEFVLEGDKKVKLSQIVGFEATAP</sequence>
<comment type="similarity">
    <text evidence="1 3">Belongs to the FlgD family.</text>
</comment>
<accession>A0AA48RGH6</accession>
<protein>
    <recommendedName>
        <fullName evidence="3">Basal-body rod modification protein FlgD</fullName>
    </recommendedName>
</protein>